<dbReference type="PANTHER" id="PTHR24287">
    <property type="entry name" value="P450, PUTATIVE (EUROFUNG)-RELATED"/>
    <property type="match status" value="1"/>
</dbReference>
<keyword evidence="6 13" id="KW-1133">Transmembrane helix</keyword>
<sequence length="525" mass="59747">MEVDENQDIPDLKLQSPRIPDPYPFTYLAFSLLLALILRISFVSFLQDQRIKRLGKRAPKIDSFVPLGLDVVVRGIIALRRHKIFQHWRDDYFPPGIWTVETTIVGQRTIFTADPENIKAILSSQFIEFGKGPAFHNEWKPFLGDGIFAVDGSLWQTSRQLLRPQFTRSRVSDLDCFEAHFQTLLTVMNRQGPIVDMSDLFLRYALDITTDFLLGAGVDSLTSRDQAFATAFDEVQRIHTVWSRSFGLKRLIVFPRYRAHLRVIDDFVNAFIDRALAMTPAELEAVGDKNYTFLQELARVTRDRKVIRDQIVNVILAGRDTTAGTLAWSIYELSNSPQSTTRLRAEILKTIGPNRPPTPEDLKSMPYLRSVIDETLRLYPSVPFNLRRPLVDTTLPRGGGPDGSEPLPVLAGTIISYSPLVMQRRPDLYPPVSGDFADPAVFSPERWRVWQPKSQGYIPFNAGPRVCLGQQFALTEMSYVLCRLFQRFARVESHMFAIDGGQPDIRTEITIRPGKGVHVAFYEDE</sequence>
<dbReference type="SUPFAM" id="SSF48264">
    <property type="entry name" value="Cytochrome P450"/>
    <property type="match status" value="1"/>
</dbReference>
<evidence type="ECO:0000256" key="1">
    <source>
        <dbReference type="ARBA" id="ARBA00001971"/>
    </source>
</evidence>
<keyword evidence="10 13" id="KW-0472">Membrane</keyword>
<dbReference type="CDD" id="cd11063">
    <property type="entry name" value="CYP52"/>
    <property type="match status" value="1"/>
</dbReference>
<reference evidence="14 15" key="1">
    <citation type="submission" date="2017-06" db="EMBL/GenBank/DDBJ databases">
        <title>Ant-infecting Ophiocordyceps genomes reveal a high diversity of potential behavioral manipulation genes and a possible major role for enterotoxins.</title>
        <authorList>
            <person name="De Bekker C."/>
            <person name="Evans H.C."/>
            <person name="Brachmann A."/>
            <person name="Hughes D.P."/>
        </authorList>
    </citation>
    <scope>NUCLEOTIDE SEQUENCE [LARGE SCALE GENOMIC DNA]</scope>
    <source>
        <strain evidence="14 15">Map16</strain>
    </source>
</reference>
<organism evidence="14 15">
    <name type="scientific">Ophiocordyceps camponoti-rufipedis</name>
    <dbReference type="NCBI Taxonomy" id="2004952"/>
    <lineage>
        <taxon>Eukaryota</taxon>
        <taxon>Fungi</taxon>
        <taxon>Dikarya</taxon>
        <taxon>Ascomycota</taxon>
        <taxon>Pezizomycotina</taxon>
        <taxon>Sordariomycetes</taxon>
        <taxon>Hypocreomycetidae</taxon>
        <taxon>Hypocreales</taxon>
        <taxon>Ophiocordycipitaceae</taxon>
        <taxon>Ophiocordyceps</taxon>
    </lineage>
</organism>
<dbReference type="Proteomes" id="UP000226431">
    <property type="component" value="Unassembled WGS sequence"/>
</dbReference>
<dbReference type="Gene3D" id="1.10.630.10">
    <property type="entry name" value="Cytochrome P450"/>
    <property type="match status" value="1"/>
</dbReference>
<evidence type="ECO:0000256" key="9">
    <source>
        <dbReference type="ARBA" id="ARBA00023033"/>
    </source>
</evidence>
<gene>
    <name evidence="14" type="ORF">CDD80_3913</name>
</gene>
<dbReference type="PRINTS" id="PR00463">
    <property type="entry name" value="EP450I"/>
</dbReference>
<keyword evidence="9 12" id="KW-0503">Monooxygenase</keyword>
<evidence type="ECO:0000256" key="8">
    <source>
        <dbReference type="ARBA" id="ARBA00023004"/>
    </source>
</evidence>
<dbReference type="GO" id="GO:0005506">
    <property type="term" value="F:iron ion binding"/>
    <property type="evidence" value="ECO:0007669"/>
    <property type="project" value="InterPro"/>
</dbReference>
<evidence type="ECO:0000256" key="10">
    <source>
        <dbReference type="ARBA" id="ARBA00023136"/>
    </source>
</evidence>
<comment type="subcellular location">
    <subcellularLocation>
        <location evidence="2">Membrane</location>
        <topology evidence="2">Single-pass membrane protein</topology>
    </subcellularLocation>
</comment>
<dbReference type="Pfam" id="PF00067">
    <property type="entry name" value="p450"/>
    <property type="match status" value="1"/>
</dbReference>
<evidence type="ECO:0000256" key="13">
    <source>
        <dbReference type="SAM" id="Phobius"/>
    </source>
</evidence>
<evidence type="ECO:0000313" key="14">
    <source>
        <dbReference type="EMBL" id="PHH73295.1"/>
    </source>
</evidence>
<dbReference type="EMBL" id="NJES01000354">
    <property type="protein sequence ID" value="PHH73295.1"/>
    <property type="molecule type" value="Genomic_DNA"/>
</dbReference>
<evidence type="ECO:0000256" key="4">
    <source>
        <dbReference type="ARBA" id="ARBA00022692"/>
    </source>
</evidence>
<dbReference type="PROSITE" id="PS00086">
    <property type="entry name" value="CYTOCHROME_P450"/>
    <property type="match status" value="1"/>
</dbReference>
<protein>
    <recommendedName>
        <fullName evidence="16">Cytochrome P450</fullName>
    </recommendedName>
</protein>
<comment type="caution">
    <text evidence="14">The sequence shown here is derived from an EMBL/GenBank/DDBJ whole genome shotgun (WGS) entry which is preliminary data.</text>
</comment>
<dbReference type="InterPro" id="IPR047146">
    <property type="entry name" value="Cyt_P450_E_CYP52_fungi"/>
</dbReference>
<dbReference type="InterPro" id="IPR017972">
    <property type="entry name" value="Cyt_P450_CS"/>
</dbReference>
<dbReference type="GO" id="GO:0016705">
    <property type="term" value="F:oxidoreductase activity, acting on paired donors, with incorporation or reduction of molecular oxygen"/>
    <property type="evidence" value="ECO:0007669"/>
    <property type="project" value="InterPro"/>
</dbReference>
<dbReference type="PRINTS" id="PR00385">
    <property type="entry name" value="P450"/>
</dbReference>
<keyword evidence="5 11" id="KW-0479">Metal-binding</keyword>
<dbReference type="InterPro" id="IPR002401">
    <property type="entry name" value="Cyt_P450_E_grp-I"/>
</dbReference>
<proteinExistence type="inferred from homology"/>
<feature type="binding site" description="axial binding residue" evidence="11">
    <location>
        <position position="467"/>
    </location>
    <ligand>
        <name>heme</name>
        <dbReference type="ChEBI" id="CHEBI:30413"/>
    </ligand>
    <ligandPart>
        <name>Fe</name>
        <dbReference type="ChEBI" id="CHEBI:18248"/>
    </ligandPart>
</feature>
<comment type="cofactor">
    <cofactor evidence="1 11">
        <name>heme</name>
        <dbReference type="ChEBI" id="CHEBI:30413"/>
    </cofactor>
</comment>
<dbReference type="AlphaFoldDB" id="A0A2C5YUS9"/>
<dbReference type="STRING" id="2004952.A0A2C5YUS9"/>
<dbReference type="OrthoDB" id="1470350at2759"/>
<dbReference type="InterPro" id="IPR036396">
    <property type="entry name" value="Cyt_P450_sf"/>
</dbReference>
<dbReference type="InterPro" id="IPR001128">
    <property type="entry name" value="Cyt_P450"/>
</dbReference>
<feature type="transmembrane region" description="Helical" evidence="13">
    <location>
        <begin position="25"/>
        <end position="46"/>
    </location>
</feature>
<evidence type="ECO:0008006" key="16">
    <source>
        <dbReference type="Google" id="ProtNLM"/>
    </source>
</evidence>
<name>A0A2C5YUS9_9HYPO</name>
<keyword evidence="4 13" id="KW-0812">Transmembrane</keyword>
<keyword evidence="7 12" id="KW-0560">Oxidoreductase</keyword>
<dbReference type="GO" id="GO:0004497">
    <property type="term" value="F:monooxygenase activity"/>
    <property type="evidence" value="ECO:0007669"/>
    <property type="project" value="UniProtKB-KW"/>
</dbReference>
<keyword evidence="15" id="KW-1185">Reference proteome</keyword>
<comment type="similarity">
    <text evidence="3 12">Belongs to the cytochrome P450 family.</text>
</comment>
<keyword evidence="8 11" id="KW-0408">Iron</keyword>
<evidence type="ECO:0000313" key="15">
    <source>
        <dbReference type="Proteomes" id="UP000226431"/>
    </source>
</evidence>
<dbReference type="PANTHER" id="PTHR24287:SF5">
    <property type="entry name" value="P450, PUTATIVE (EUROFUNG)-RELATED"/>
    <property type="match status" value="1"/>
</dbReference>
<dbReference type="GO" id="GO:0020037">
    <property type="term" value="F:heme binding"/>
    <property type="evidence" value="ECO:0007669"/>
    <property type="project" value="InterPro"/>
</dbReference>
<keyword evidence="11 12" id="KW-0349">Heme</keyword>
<evidence type="ECO:0000256" key="7">
    <source>
        <dbReference type="ARBA" id="ARBA00023002"/>
    </source>
</evidence>
<dbReference type="GO" id="GO:0016020">
    <property type="term" value="C:membrane"/>
    <property type="evidence" value="ECO:0007669"/>
    <property type="project" value="UniProtKB-SubCell"/>
</dbReference>
<evidence type="ECO:0000256" key="3">
    <source>
        <dbReference type="ARBA" id="ARBA00010617"/>
    </source>
</evidence>
<accession>A0A2C5YUS9</accession>
<evidence type="ECO:0000256" key="11">
    <source>
        <dbReference type="PIRSR" id="PIRSR602401-1"/>
    </source>
</evidence>
<evidence type="ECO:0000256" key="12">
    <source>
        <dbReference type="RuleBase" id="RU000461"/>
    </source>
</evidence>
<evidence type="ECO:0000256" key="5">
    <source>
        <dbReference type="ARBA" id="ARBA00022723"/>
    </source>
</evidence>
<evidence type="ECO:0000256" key="2">
    <source>
        <dbReference type="ARBA" id="ARBA00004167"/>
    </source>
</evidence>
<evidence type="ECO:0000256" key="6">
    <source>
        <dbReference type="ARBA" id="ARBA00022989"/>
    </source>
</evidence>